<proteinExistence type="predicted"/>
<keyword evidence="1" id="KW-0812">Transmembrane</keyword>
<dbReference type="AlphaFoldDB" id="A0A2C6L5M8"/>
<protein>
    <recommendedName>
        <fullName evidence="4">Transmembrane protein</fullName>
    </recommendedName>
</protein>
<keyword evidence="3" id="KW-1185">Reference proteome</keyword>
<keyword evidence="1" id="KW-1133">Transmembrane helix</keyword>
<dbReference type="EMBL" id="MIGC01001522">
    <property type="protein sequence ID" value="PHJ22736.1"/>
    <property type="molecule type" value="Genomic_DNA"/>
</dbReference>
<dbReference type="VEuPathDB" id="ToxoDB:CSUI_003414"/>
<evidence type="ECO:0000313" key="3">
    <source>
        <dbReference type="Proteomes" id="UP000221165"/>
    </source>
</evidence>
<name>A0A2C6L5M8_9APIC</name>
<keyword evidence="1" id="KW-0472">Membrane</keyword>
<gene>
    <name evidence="2" type="ORF">CSUI_003414</name>
</gene>
<dbReference type="GeneID" id="94426823"/>
<dbReference type="RefSeq" id="XP_067924413.1">
    <property type="nucleotide sequence ID" value="XM_068063612.1"/>
</dbReference>
<sequence length="58" mass="6231">MRDRGRGAGKLQQFAFLIGAISISPILYVVFSGDKRKASSSPLESLARTRSSGLCRSS</sequence>
<reference evidence="2 3" key="1">
    <citation type="journal article" date="2017" name="Int. J. Parasitol.">
        <title>The genome of the protozoan parasite Cystoisospora suis and a reverse vaccinology approach to identify vaccine candidates.</title>
        <authorList>
            <person name="Palmieri N."/>
            <person name="Shrestha A."/>
            <person name="Ruttkowski B."/>
            <person name="Beck T."/>
            <person name="Vogl C."/>
            <person name="Tomley F."/>
            <person name="Blake D.P."/>
            <person name="Joachim A."/>
        </authorList>
    </citation>
    <scope>NUCLEOTIDE SEQUENCE [LARGE SCALE GENOMIC DNA]</scope>
    <source>
        <strain evidence="2 3">Wien I</strain>
    </source>
</reference>
<organism evidence="2 3">
    <name type="scientific">Cystoisospora suis</name>
    <dbReference type="NCBI Taxonomy" id="483139"/>
    <lineage>
        <taxon>Eukaryota</taxon>
        <taxon>Sar</taxon>
        <taxon>Alveolata</taxon>
        <taxon>Apicomplexa</taxon>
        <taxon>Conoidasida</taxon>
        <taxon>Coccidia</taxon>
        <taxon>Eucoccidiorida</taxon>
        <taxon>Eimeriorina</taxon>
        <taxon>Sarcocystidae</taxon>
        <taxon>Cystoisospora</taxon>
    </lineage>
</organism>
<comment type="caution">
    <text evidence="2">The sequence shown here is derived from an EMBL/GenBank/DDBJ whole genome shotgun (WGS) entry which is preliminary data.</text>
</comment>
<accession>A0A2C6L5M8</accession>
<feature type="transmembrane region" description="Helical" evidence="1">
    <location>
        <begin position="12"/>
        <end position="31"/>
    </location>
</feature>
<evidence type="ECO:0008006" key="4">
    <source>
        <dbReference type="Google" id="ProtNLM"/>
    </source>
</evidence>
<dbReference type="Proteomes" id="UP000221165">
    <property type="component" value="Unassembled WGS sequence"/>
</dbReference>
<evidence type="ECO:0000256" key="1">
    <source>
        <dbReference type="SAM" id="Phobius"/>
    </source>
</evidence>
<evidence type="ECO:0000313" key="2">
    <source>
        <dbReference type="EMBL" id="PHJ22736.1"/>
    </source>
</evidence>